<evidence type="ECO:0000313" key="3">
    <source>
        <dbReference type="EMBL" id="BBL35220.1"/>
    </source>
</evidence>
<dbReference type="AlphaFoldDB" id="A0A4Y1YM44"/>
<keyword evidence="4" id="KW-1185">Reference proteome</keyword>
<dbReference type="InterPro" id="IPR022606">
    <property type="entry name" value="DUF2914"/>
</dbReference>
<dbReference type="KEGG" id="nst:Nstercoris_01482"/>
<evidence type="ECO:0000259" key="2">
    <source>
        <dbReference type="Pfam" id="PF11141"/>
    </source>
</evidence>
<reference evidence="3 4" key="1">
    <citation type="submission" date="2019-06" db="EMBL/GenBank/DDBJ databases">
        <title>Nitrosomonas stercoris KYUHI-S whole genome shotgun sequence.</title>
        <authorList>
            <person name="Nakagawa T."/>
            <person name="Tsuchiya Y."/>
            <person name="Takahashi R."/>
        </authorList>
    </citation>
    <scope>NUCLEOTIDE SEQUENCE [LARGE SCALE GENOMIC DNA]</scope>
    <source>
        <strain evidence="3 4">KYUHI-S</strain>
    </source>
</reference>
<accession>A0A4Y1YM44</accession>
<feature type="domain" description="DUF2914" evidence="2">
    <location>
        <begin position="241"/>
        <end position="301"/>
    </location>
</feature>
<keyword evidence="1" id="KW-0472">Membrane</keyword>
<keyword evidence="1" id="KW-0812">Transmembrane</keyword>
<name>A0A4Y1YM44_9PROT</name>
<proteinExistence type="predicted"/>
<feature type="transmembrane region" description="Helical" evidence="1">
    <location>
        <begin position="48"/>
        <end position="67"/>
    </location>
</feature>
<keyword evidence="1" id="KW-1133">Transmembrane helix</keyword>
<gene>
    <name evidence="3" type="ORF">Nstercoris_01482</name>
</gene>
<dbReference type="Proteomes" id="UP000316473">
    <property type="component" value="Chromosome"/>
</dbReference>
<evidence type="ECO:0000256" key="1">
    <source>
        <dbReference type="SAM" id="Phobius"/>
    </source>
</evidence>
<dbReference type="EMBL" id="AP019755">
    <property type="protein sequence ID" value="BBL35220.1"/>
    <property type="molecule type" value="Genomic_DNA"/>
</dbReference>
<dbReference type="Pfam" id="PF11141">
    <property type="entry name" value="DUF2914"/>
    <property type="match status" value="1"/>
</dbReference>
<protein>
    <recommendedName>
        <fullName evidence="2">DUF2914 domain-containing protein</fullName>
    </recommendedName>
</protein>
<evidence type="ECO:0000313" key="4">
    <source>
        <dbReference type="Proteomes" id="UP000316473"/>
    </source>
</evidence>
<sequence length="303" mass="33964">MSDNQLKIRIRLDQPNDHPAIEQELSPPQEDAASAIPPATYEYHWRRIIGVSLILLLILALLAWLAFSSNTHDDASNAALSNDLSETTVDLDTDNSSAIAIAEPELPVEPIENSPSAQIIEDQFILDEPIDTDSANPPFESSQDTEMIESDTLPEVVTESLITEEPVTDLPIQPEVKPTVPTDLLEENNTQIELPAGLIKAQLTSNVHQRTPVDTVNSISLANRPSRGIFLFLHFNQFQGKQIFVNWYYRDRRVARVNLPVGTKDWRTYSSKILNRQHLGPWHVTATDTTGKELVKFNFSVTH</sequence>
<organism evidence="3 4">
    <name type="scientific">Nitrosomonas stercoris</name>
    <dbReference type="NCBI Taxonomy" id="1444684"/>
    <lineage>
        <taxon>Bacteria</taxon>
        <taxon>Pseudomonadati</taxon>
        <taxon>Pseudomonadota</taxon>
        <taxon>Betaproteobacteria</taxon>
        <taxon>Nitrosomonadales</taxon>
        <taxon>Nitrosomonadaceae</taxon>
        <taxon>Nitrosomonas</taxon>
    </lineage>
</organism>